<gene>
    <name evidence="3" type="ORF">D3795_08885</name>
</gene>
<dbReference type="Proteomes" id="UP000427820">
    <property type="component" value="Chromosome"/>
</dbReference>
<name>A0AA92EWP2_9GAMM</name>
<dbReference type="InterPro" id="IPR038610">
    <property type="entry name" value="FliK-like_C_sf"/>
</dbReference>
<dbReference type="Gene3D" id="3.30.750.140">
    <property type="match status" value="1"/>
</dbReference>
<feature type="region of interest" description="Disordered" evidence="1">
    <location>
        <begin position="340"/>
        <end position="406"/>
    </location>
</feature>
<dbReference type="PANTHER" id="PTHR37533">
    <property type="entry name" value="FLAGELLAR HOOK-LENGTH CONTROL PROTEIN"/>
    <property type="match status" value="1"/>
</dbReference>
<dbReference type="InterPro" id="IPR052563">
    <property type="entry name" value="FliK"/>
</dbReference>
<feature type="domain" description="Flagellar hook-length control protein-like C-terminal" evidence="2">
    <location>
        <begin position="267"/>
        <end position="347"/>
    </location>
</feature>
<dbReference type="AlphaFoldDB" id="A0AA92EWP2"/>
<evidence type="ECO:0000313" key="3">
    <source>
        <dbReference type="EMBL" id="QGT96264.1"/>
    </source>
</evidence>
<protein>
    <recommendedName>
        <fullName evidence="2">Flagellar hook-length control protein-like C-terminal domain-containing protein</fullName>
    </recommendedName>
</protein>
<evidence type="ECO:0000313" key="4">
    <source>
        <dbReference type="Proteomes" id="UP000427820"/>
    </source>
</evidence>
<evidence type="ECO:0000256" key="1">
    <source>
        <dbReference type="SAM" id="MobiDB-lite"/>
    </source>
</evidence>
<organism evidence="3 4">
    <name type="scientific">Pseudidiomarina andamanensis</name>
    <dbReference type="NCBI Taxonomy" id="1940690"/>
    <lineage>
        <taxon>Bacteria</taxon>
        <taxon>Pseudomonadati</taxon>
        <taxon>Pseudomonadota</taxon>
        <taxon>Gammaproteobacteria</taxon>
        <taxon>Alteromonadales</taxon>
        <taxon>Idiomarinaceae</taxon>
        <taxon>Pseudidiomarina</taxon>
    </lineage>
</organism>
<feature type="region of interest" description="Disordered" evidence="1">
    <location>
        <begin position="1"/>
        <end position="24"/>
    </location>
</feature>
<proteinExistence type="predicted"/>
<reference evidence="3 4" key="1">
    <citation type="submission" date="2018-09" db="EMBL/GenBank/DDBJ databases">
        <title>Whole genome sequencing of Idiomarina andamanensis W-5T (LMG 29773T= JCM 31645T).</title>
        <authorList>
            <person name="Das S.K."/>
        </authorList>
    </citation>
    <scope>NUCLEOTIDE SEQUENCE [LARGE SCALE GENOMIC DNA]</scope>
    <source>
        <strain evidence="3 4">W-5T</strain>
    </source>
</reference>
<dbReference type="CDD" id="cd17470">
    <property type="entry name" value="T3SS_Flik_C"/>
    <property type="match status" value="1"/>
</dbReference>
<evidence type="ECO:0000259" key="2">
    <source>
        <dbReference type="Pfam" id="PF02120"/>
    </source>
</evidence>
<dbReference type="RefSeq" id="WP_156268016.1">
    <property type="nucleotide sequence ID" value="NZ_CP032551.1"/>
</dbReference>
<dbReference type="InterPro" id="IPR021136">
    <property type="entry name" value="Flagellar_hook_control-like_C"/>
</dbReference>
<keyword evidence="4" id="KW-1185">Reference proteome</keyword>
<dbReference type="EMBL" id="CP032551">
    <property type="protein sequence ID" value="QGT96264.1"/>
    <property type="molecule type" value="Genomic_DNA"/>
</dbReference>
<feature type="compositionally biased region" description="Low complexity" evidence="1">
    <location>
        <begin position="340"/>
        <end position="385"/>
    </location>
</feature>
<accession>A0AA92EWP2</accession>
<dbReference type="KEGG" id="panm:D3795_08885"/>
<dbReference type="PANTHER" id="PTHR37533:SF2">
    <property type="entry name" value="FLAGELLAR HOOK-LENGTH CONTROL PROTEIN"/>
    <property type="match status" value="1"/>
</dbReference>
<dbReference type="Pfam" id="PF02120">
    <property type="entry name" value="Flg_hook"/>
    <property type="match status" value="1"/>
</dbReference>
<sequence>MMVNFNNLMTTTPATNKGSAASTDTNAPVSGFAALFAALSNHTGSPAGTNGYQLDSATTEAQLQQLAKNLNTSEQEQLLEQADLNPEAIAQILAQLQQQQALQQPQAAQPAAASESVQAIVANAVGKTPLQRPAVIAAPVSAVIANETNTSTAATLINDNAVSTKPLDQLAASAPVAMSEPAKPEIRNPIAPLTPELNSVNSTQLETARAVQTPVSSVTASVIMIETPVTQSAQLTQAAPTTPSTTAATASLAAPVGSQAWANQLQQNVLQMVMHNQNEMTLRLHPAELGPLQVQLRMDDTTAQLNILTHSQQVRGALEQALPNLREALANQGIQLGDSQVSDQGQQFAQQQARQQAQQWAANSQQNEQNTSENTVENSESAENTDMGSNSRHTAAAHNGQVDTFA</sequence>